<evidence type="ECO:0000259" key="15">
    <source>
        <dbReference type="Pfam" id="PF18296"/>
    </source>
</evidence>
<sequence length="1520" mass="163708">MDAGEYETNTLLINNLACIAFRIYEPVASQSSTYTFNASDVERDLRSNGYLVYMDAARRGIWCFYLVGKNPSSVVPPEQYGLAAKLEVCGYTLGLVEEGSFEPISLLKGRLPGAHLINTPSSSSSASSAVDMSARVAQGYNTPQQAAPPSGSPAPTDPKIFSGMVPDTKGYGSIPIQEVHGFFITATLSSLTTSFCHQIGAVALNHRTVLLPPQAFQTDGGEAPELLRTSALATIRVYLTTTGSLVISLYVSLLRGLVSSAEALGSSLLPASTYVLAAPLGAFGAIQGVVDAESHVTDHGFGQSPDTQISRSWPDSGDKFSQWKSTCSMLLRLGGMSPSLLERCVWLNIHFLQRKPFEQRADGKRTPISSLGPTAPWPSVLCFRKPKVEAIFENRLVKEAMATDGDEIDPLTSAMNWLKDAPEREKQLEGRAKERQAASETRSNADGDTRNNATSHFSPLTMRRSSNGGPAPAVGAMYPTPPDGVQQHGMATTFDGAVLSPEVHAARATVVGDADATLNRPALTGNGFDDGWSGNELKREQPGVGFPEGENIYGDLGENLFEGNELTDADFDFFPDVQSGGDLDMVMSNMGPSLDATADPGQVTELPNYPIKMERDNDSRPSAPEFAKPELKHARSTLAEESRQLTNLASSHANSAIGIRRHTSPFNAETVYETIRAVSRVPLRPTKAPKSSFQRRRSAFGRMFFDPSLSLTSMKYQGSGRFHYTIPDDKDREGQSLHAFSAVSPVSLPGPATTIRSRKDLPAPIGLLLSGVAGALAGSPVTRDDGLVSDSSEFDSSSDDEGVNYSAGGLSSPAKSSVVKRRPDDDVISMAASFKDLENASADSPGYGHIDLSRLSVPDVPELSLTKYFADPEPSPTPPRLLSSSHDFVAAAQILTAQAASGSLKLYPTSTFSELLDARRSLIKAIRYSAQGLRKAIPRSLAGAVECQLRPLVDVQDVPLLAPPTRLQARPPGQELRPPIFPIASPHLELRRYETQLSVLPSAISFWESLGLGPSRGPKDVVSICIVPYQPGRRESVVDFVERVRSMYESLKLGSFDLLPSTNSVVDGVVTFVPELDATSPGSAMSGGSSSALSERLEALAKTLAFSTLTDKNFVIFFPYAPESPSSIVESCAAFLDISGAYKRCMADHRRPIVNEVVLQLIPLDTIASETSIAVLTQSESARLCLEMYDRCTLFGGPMPAPAILLEPSLPKQVEFRVTTAPSPDPLHENSCIHIAYAQSVDDRWISAAWTDNQGYKQHTASYCLGMRGRRLSTPVADVLYEIWDTTSDFISTCKVHWRVVITKCGPMDQQEADLWTQFAHTEPKGAVSLVLMTVDTNPSLQLIPPSIRVPLNTPSVFYTTPASTPQASSILSPDQSGNQPTMGMNPTTPGGGDGNATSDMPDADATLVDILDTTWGAVLSHRLNNSTSLTELNPSLASGYLIKRCGARAEDALVAMEINIVHMEGSPRGFETQLREMLGIFRALGTLARARGVVDREGDVRPWHVAAAEKAVRVLSQLM</sequence>
<keyword evidence="7 11" id="KW-0804">Transcription</keyword>
<evidence type="ECO:0000256" key="1">
    <source>
        <dbReference type="ARBA" id="ARBA00004123"/>
    </source>
</evidence>
<dbReference type="InterPro" id="IPR051139">
    <property type="entry name" value="Mediator_complx_sub13"/>
</dbReference>
<keyword evidence="6 11" id="KW-0010">Activator</keyword>
<accession>A0AA40K2D0</accession>
<dbReference type="InterPro" id="IPR009401">
    <property type="entry name" value="Med13_C"/>
</dbReference>
<keyword evidence="4 11" id="KW-0678">Repressor</keyword>
<protein>
    <recommendedName>
        <fullName evidence="3 11">Mediator of RNA polymerase II transcription subunit 13</fullName>
    </recommendedName>
    <alternativeName>
        <fullName evidence="10 11">Mediator complex subunit 13</fullName>
    </alternativeName>
</protein>
<dbReference type="GO" id="GO:0045944">
    <property type="term" value="P:positive regulation of transcription by RNA polymerase II"/>
    <property type="evidence" value="ECO:0007669"/>
    <property type="project" value="TreeGrafter"/>
</dbReference>
<dbReference type="EMBL" id="JAUKUD010000005">
    <property type="protein sequence ID" value="KAK0743341.1"/>
    <property type="molecule type" value="Genomic_DNA"/>
</dbReference>
<comment type="similarity">
    <text evidence="2 11">Belongs to the Mediator complex subunit 13 family.</text>
</comment>
<dbReference type="Pfam" id="PF06333">
    <property type="entry name" value="Med13_C"/>
    <property type="match status" value="1"/>
</dbReference>
<feature type="domain" description="Mediator complex subunit Med13 C-terminal" evidence="13">
    <location>
        <begin position="1200"/>
        <end position="1509"/>
    </location>
</feature>
<dbReference type="Pfam" id="PF11597">
    <property type="entry name" value="Med13_N"/>
    <property type="match status" value="1"/>
</dbReference>
<dbReference type="GO" id="GO:0016592">
    <property type="term" value="C:mediator complex"/>
    <property type="evidence" value="ECO:0007669"/>
    <property type="project" value="InterPro"/>
</dbReference>
<evidence type="ECO:0000259" key="13">
    <source>
        <dbReference type="Pfam" id="PF06333"/>
    </source>
</evidence>
<dbReference type="Pfam" id="PF18296">
    <property type="entry name" value="MID_MedPIWI"/>
    <property type="match status" value="1"/>
</dbReference>
<evidence type="ECO:0000256" key="7">
    <source>
        <dbReference type="ARBA" id="ARBA00023163"/>
    </source>
</evidence>
<reference evidence="16" key="1">
    <citation type="submission" date="2023-06" db="EMBL/GenBank/DDBJ databases">
        <title>Genome-scale phylogeny and comparative genomics of the fungal order Sordariales.</title>
        <authorList>
            <consortium name="Lawrence Berkeley National Laboratory"/>
            <person name="Hensen N."/>
            <person name="Bonometti L."/>
            <person name="Westerberg I."/>
            <person name="Brannstrom I.O."/>
            <person name="Guillou S."/>
            <person name="Cros-Aarteil S."/>
            <person name="Calhoun S."/>
            <person name="Haridas S."/>
            <person name="Kuo A."/>
            <person name="Mondo S."/>
            <person name="Pangilinan J."/>
            <person name="Riley R."/>
            <person name="LaButti K."/>
            <person name="Andreopoulos B."/>
            <person name="Lipzen A."/>
            <person name="Chen C."/>
            <person name="Yanf M."/>
            <person name="Daum C."/>
            <person name="Ng V."/>
            <person name="Clum A."/>
            <person name="Steindorff A."/>
            <person name="Ohm R."/>
            <person name="Martin F."/>
            <person name="Silar P."/>
            <person name="Natvig D."/>
            <person name="Lalanne C."/>
            <person name="Gautier V."/>
            <person name="Ament-velasquez S.L."/>
            <person name="Kruys A."/>
            <person name="Hutchinson M.I."/>
            <person name="Powell A.J."/>
            <person name="Barry K."/>
            <person name="Miller A.N."/>
            <person name="Grigoriev I.V."/>
            <person name="Debuchy R."/>
            <person name="Gladieux P."/>
            <person name="Thoren M.H."/>
            <person name="Johannesson H."/>
        </authorList>
    </citation>
    <scope>NUCLEOTIDE SEQUENCE</scope>
    <source>
        <strain evidence="16">SMH3187-1</strain>
    </source>
</reference>
<keyword evidence="8 11" id="KW-0539">Nucleus</keyword>
<keyword evidence="5 11" id="KW-0805">Transcription regulation</keyword>
<feature type="compositionally biased region" description="Polar residues" evidence="12">
    <location>
        <begin position="450"/>
        <end position="468"/>
    </location>
</feature>
<feature type="compositionally biased region" description="Polar residues" evidence="12">
    <location>
        <begin position="1363"/>
        <end position="1380"/>
    </location>
</feature>
<proteinExistence type="inferred from homology"/>
<evidence type="ECO:0000259" key="14">
    <source>
        <dbReference type="Pfam" id="PF11597"/>
    </source>
</evidence>
<evidence type="ECO:0000256" key="6">
    <source>
        <dbReference type="ARBA" id="ARBA00023159"/>
    </source>
</evidence>
<evidence type="ECO:0000256" key="12">
    <source>
        <dbReference type="SAM" id="MobiDB-lite"/>
    </source>
</evidence>
<feature type="region of interest" description="Disordered" evidence="12">
    <location>
        <begin position="780"/>
        <end position="821"/>
    </location>
</feature>
<evidence type="ECO:0000256" key="3">
    <source>
        <dbReference type="ARBA" id="ARBA00019618"/>
    </source>
</evidence>
<comment type="subcellular location">
    <subcellularLocation>
        <location evidence="1 11">Nucleus</location>
    </subcellularLocation>
</comment>
<dbReference type="Proteomes" id="UP001172155">
    <property type="component" value="Unassembled WGS sequence"/>
</dbReference>
<dbReference type="InterPro" id="IPR021643">
    <property type="entry name" value="Mediator_Med13_N"/>
</dbReference>
<dbReference type="GO" id="GO:0003713">
    <property type="term" value="F:transcription coactivator activity"/>
    <property type="evidence" value="ECO:0007669"/>
    <property type="project" value="TreeGrafter"/>
</dbReference>
<dbReference type="PANTHER" id="PTHR48249:SF3">
    <property type="entry name" value="MEDIATOR OF RNA POLYMERASE II TRANSCRIPTION SUBUNIT 13"/>
    <property type="match status" value="1"/>
</dbReference>
<feature type="compositionally biased region" description="Basic and acidic residues" evidence="12">
    <location>
        <begin position="425"/>
        <end position="449"/>
    </location>
</feature>
<feature type="region of interest" description="Disordered" evidence="12">
    <location>
        <begin position="1363"/>
        <end position="1396"/>
    </location>
</feature>
<evidence type="ECO:0000256" key="4">
    <source>
        <dbReference type="ARBA" id="ARBA00022491"/>
    </source>
</evidence>
<feature type="domain" description="MID" evidence="15">
    <location>
        <begin position="1019"/>
        <end position="1192"/>
    </location>
</feature>
<feature type="compositionally biased region" description="Acidic residues" evidence="12">
    <location>
        <begin position="792"/>
        <end position="802"/>
    </location>
</feature>
<evidence type="ECO:0000256" key="8">
    <source>
        <dbReference type="ARBA" id="ARBA00023242"/>
    </source>
</evidence>
<evidence type="ECO:0000256" key="5">
    <source>
        <dbReference type="ARBA" id="ARBA00023015"/>
    </source>
</evidence>
<evidence type="ECO:0000256" key="9">
    <source>
        <dbReference type="ARBA" id="ARBA00025661"/>
    </source>
</evidence>
<feature type="domain" description="Mediator complex subunit Med13 N-terminal" evidence="14">
    <location>
        <begin position="7"/>
        <end position="385"/>
    </location>
</feature>
<evidence type="ECO:0000256" key="11">
    <source>
        <dbReference type="RuleBase" id="RU364134"/>
    </source>
</evidence>
<evidence type="ECO:0000313" key="17">
    <source>
        <dbReference type="Proteomes" id="UP001172155"/>
    </source>
</evidence>
<comment type="function">
    <text evidence="9 11">Component of the SRB8-11 complex. The SRB8-11 complex is a regulatory module of the Mediator complex which is itself involved in regulation of basal and activated RNA polymerase II-dependent transcription. The SRB8-11 complex may be involved in the transcriptional repression of a subset of genes regulated by Mediator. It may inhibit the association of the Mediator complex with RNA polymerase II to form the holoenzyme complex.</text>
</comment>
<gene>
    <name evidence="16" type="ORF">B0T18DRAFT_328926</name>
</gene>
<dbReference type="PANTHER" id="PTHR48249">
    <property type="entry name" value="MEDIATOR OF RNA POLYMERASE II TRANSCRIPTION SUBUNIT 13"/>
    <property type="match status" value="1"/>
</dbReference>
<keyword evidence="17" id="KW-1185">Reference proteome</keyword>
<evidence type="ECO:0000256" key="2">
    <source>
        <dbReference type="ARBA" id="ARBA00009354"/>
    </source>
</evidence>
<dbReference type="InterPro" id="IPR041285">
    <property type="entry name" value="MID_MedPIWI"/>
</dbReference>
<comment type="caution">
    <text evidence="16">The sequence shown here is derived from an EMBL/GenBank/DDBJ whole genome shotgun (WGS) entry which is preliminary data.</text>
</comment>
<name>A0AA40K2D0_9PEZI</name>
<evidence type="ECO:0000313" key="16">
    <source>
        <dbReference type="EMBL" id="KAK0743341.1"/>
    </source>
</evidence>
<organism evidence="16 17">
    <name type="scientific">Schizothecium vesticola</name>
    <dbReference type="NCBI Taxonomy" id="314040"/>
    <lineage>
        <taxon>Eukaryota</taxon>
        <taxon>Fungi</taxon>
        <taxon>Dikarya</taxon>
        <taxon>Ascomycota</taxon>
        <taxon>Pezizomycotina</taxon>
        <taxon>Sordariomycetes</taxon>
        <taxon>Sordariomycetidae</taxon>
        <taxon>Sordariales</taxon>
        <taxon>Schizotheciaceae</taxon>
        <taxon>Schizothecium</taxon>
    </lineage>
</organism>
<comment type="subunit">
    <text evidence="11">Component of the SRB8-11 complex, which itself associates with the Mediator complex.</text>
</comment>
<evidence type="ECO:0000256" key="10">
    <source>
        <dbReference type="ARBA" id="ARBA00032008"/>
    </source>
</evidence>
<feature type="region of interest" description="Disordered" evidence="12">
    <location>
        <begin position="425"/>
        <end position="470"/>
    </location>
</feature>